<dbReference type="SUPFAM" id="SSF48452">
    <property type="entry name" value="TPR-like"/>
    <property type="match status" value="2"/>
</dbReference>
<sequence length="565" mass="64954">MCSATISRLFTLFIVGIMLMPSPTYSKIISTATHTSSFTGAYLAGRVANHENKTDLAINYFKQALIYQPDNIETQKELLEAMLLVGDFKEAVQQAKKLKEKNVITPFVSLTLSIESLIKRDYKNAKLLLQLKEPPAANNPIPELIGAWITFGSGQKSQAISELKKLKGPVWYELFISYHLALMSDLAERPQDAKKYFIKALSNKQGTLIAPNTYERIITAYASFQLRHNMRNQALQTIQHGEQMLSGREVLKNFREKIEKNSFLERLIKTPQQGAAEVLYNFGTTLNHKNSGRIARIFKQLSFALYPQNDATLFQLAHISAKLDDPHQAMKLYRALSPQSPYYKDGQLHLAFLLANNNNYKEAIKLLTLLNKKFPNDRNILITLVAFYMQDHQFLEATKTLDHAIAQIKNFQQDDWKLFYQRGIAFERLKQWTKAEIDLRKSLEFFPNQPQVLNYLAYSLVERGEKLEESLHMLQKASALQAHNSHILDSLGWAYYKLKEYNKAVQILENAVRLQPEDPTLNDHLGDAYWKVGRKREAIFQWNHAIDGKPENSKQIQKKLKFGLQ</sequence>
<dbReference type="Proteomes" id="UP000229839">
    <property type="component" value="Unassembled WGS sequence"/>
</dbReference>
<dbReference type="OrthoDB" id="9766710at2"/>
<dbReference type="STRING" id="85701.BM1374166_00589"/>
<dbReference type="PROSITE" id="PS50005">
    <property type="entry name" value="TPR"/>
    <property type="match status" value="1"/>
</dbReference>
<dbReference type="PANTHER" id="PTHR12558:SF13">
    <property type="entry name" value="CELL DIVISION CYCLE PROTEIN 27 HOMOLOG"/>
    <property type="match status" value="1"/>
</dbReference>
<evidence type="ECO:0000313" key="2">
    <source>
        <dbReference type="EMBL" id="PIT69440.1"/>
    </source>
</evidence>
<dbReference type="SMART" id="SM00028">
    <property type="entry name" value="TPR"/>
    <property type="match status" value="7"/>
</dbReference>
<proteinExistence type="predicted"/>
<keyword evidence="1" id="KW-0802">TPR repeat</keyword>
<dbReference type="Gene3D" id="1.25.40.10">
    <property type="entry name" value="Tetratricopeptide repeat domain"/>
    <property type="match status" value="3"/>
</dbReference>
<dbReference type="RefSeq" id="WP_100128664.1">
    <property type="nucleotide sequence ID" value="NZ_CADDYI010000006.1"/>
</dbReference>
<dbReference type="Pfam" id="PF13414">
    <property type="entry name" value="TPR_11"/>
    <property type="match status" value="1"/>
</dbReference>
<evidence type="ECO:0000256" key="1">
    <source>
        <dbReference type="PROSITE-ProRule" id="PRU00339"/>
    </source>
</evidence>
<dbReference type="Pfam" id="PF14559">
    <property type="entry name" value="TPR_19"/>
    <property type="match status" value="1"/>
</dbReference>
<dbReference type="InterPro" id="IPR019734">
    <property type="entry name" value="TPR_rpt"/>
</dbReference>
<evidence type="ECO:0000313" key="3">
    <source>
        <dbReference type="Proteomes" id="UP000229839"/>
    </source>
</evidence>
<dbReference type="PANTHER" id="PTHR12558">
    <property type="entry name" value="CELL DIVISION CYCLE 16,23,27"/>
    <property type="match status" value="1"/>
</dbReference>
<reference evidence="2 3" key="1">
    <citation type="submission" date="2017-06" db="EMBL/GenBank/DDBJ databases">
        <title>Draft genome of Bartonella tribocorum strain L103, isolated from a rodent in Laos.</title>
        <authorList>
            <person name="Hadjadj L."/>
            <person name="Jiyipong T."/>
            <person name="Morand S."/>
            <person name="Diene S.M."/>
            <person name="Rolain J.-M."/>
        </authorList>
    </citation>
    <scope>NUCLEOTIDE SEQUENCE [LARGE SCALE GENOMIC DNA]</scope>
    <source>
        <strain evidence="2 3">L103</strain>
    </source>
</reference>
<feature type="repeat" description="TPR" evidence="1">
    <location>
        <begin position="485"/>
        <end position="518"/>
    </location>
</feature>
<gene>
    <name evidence="2" type="ORF">CER18_03200</name>
</gene>
<protein>
    <recommendedName>
        <fullName evidence="4">Tetratricopeptide repeat protein</fullName>
    </recommendedName>
</protein>
<dbReference type="InterPro" id="IPR011990">
    <property type="entry name" value="TPR-like_helical_dom_sf"/>
</dbReference>
<organism evidence="2 3">
    <name type="scientific">Bartonella tribocorum</name>
    <dbReference type="NCBI Taxonomy" id="85701"/>
    <lineage>
        <taxon>Bacteria</taxon>
        <taxon>Pseudomonadati</taxon>
        <taxon>Pseudomonadota</taxon>
        <taxon>Alphaproteobacteria</taxon>
        <taxon>Hyphomicrobiales</taxon>
        <taxon>Bartonellaceae</taxon>
        <taxon>Bartonella</taxon>
    </lineage>
</organism>
<dbReference type="AlphaFoldDB" id="A0A2M6UTD2"/>
<evidence type="ECO:0008006" key="4">
    <source>
        <dbReference type="Google" id="ProtNLM"/>
    </source>
</evidence>
<name>A0A2M6UTD2_9HYPH</name>
<dbReference type="PROSITE" id="PS50293">
    <property type="entry name" value="TPR_REGION"/>
    <property type="match status" value="1"/>
</dbReference>
<comment type="caution">
    <text evidence="2">The sequence shown here is derived from an EMBL/GenBank/DDBJ whole genome shotgun (WGS) entry which is preliminary data.</text>
</comment>
<dbReference type="EMBL" id="NJGE01000005">
    <property type="protein sequence ID" value="PIT69440.1"/>
    <property type="molecule type" value="Genomic_DNA"/>
</dbReference>
<accession>A0A2M6UTD2</accession>